<keyword evidence="5" id="KW-0413">Isomerase</keyword>
<dbReference type="GO" id="GO:0003723">
    <property type="term" value="F:RNA binding"/>
    <property type="evidence" value="ECO:0007669"/>
    <property type="project" value="InterPro"/>
</dbReference>
<dbReference type="AlphaFoldDB" id="A0A4P9Z2G5"/>
<dbReference type="SUPFAM" id="SSF55120">
    <property type="entry name" value="Pseudouridine synthase"/>
    <property type="match status" value="1"/>
</dbReference>
<dbReference type="OrthoDB" id="9995526at2759"/>
<dbReference type="NCBIfam" id="TIGR00431">
    <property type="entry name" value="TruB"/>
    <property type="match status" value="1"/>
</dbReference>
<evidence type="ECO:0000256" key="1">
    <source>
        <dbReference type="ARBA" id="ARBA00001166"/>
    </source>
</evidence>
<dbReference type="Proteomes" id="UP000278143">
    <property type="component" value="Unassembled WGS sequence"/>
</dbReference>
<dbReference type="HAMAP" id="MF_01080">
    <property type="entry name" value="TruB_bact"/>
    <property type="match status" value="1"/>
</dbReference>
<comment type="similarity">
    <text evidence="2">Belongs to the pseudouridine synthase TruB family.</text>
</comment>
<dbReference type="EC" id="5.4.99.25" evidence="3"/>
<feature type="non-terminal residue" evidence="7">
    <location>
        <position position="1"/>
    </location>
</feature>
<evidence type="ECO:0000313" key="7">
    <source>
        <dbReference type="EMBL" id="RKP26162.1"/>
    </source>
</evidence>
<feature type="non-terminal residue" evidence="7">
    <location>
        <position position="274"/>
    </location>
</feature>
<evidence type="ECO:0000259" key="6">
    <source>
        <dbReference type="Pfam" id="PF01509"/>
    </source>
</evidence>
<dbReference type="GO" id="GO:0006400">
    <property type="term" value="P:tRNA modification"/>
    <property type="evidence" value="ECO:0007669"/>
    <property type="project" value="TreeGrafter"/>
</dbReference>
<feature type="domain" description="Pseudouridine synthase II N-terminal" evidence="6">
    <location>
        <begin position="46"/>
        <end position="178"/>
    </location>
</feature>
<accession>A0A4P9Z2G5</accession>
<dbReference type="GO" id="GO:0160148">
    <property type="term" value="F:tRNA pseudouridine(55) synthase activity"/>
    <property type="evidence" value="ECO:0007669"/>
    <property type="project" value="UniProtKB-EC"/>
</dbReference>
<gene>
    <name evidence="7" type="ORF">SYNPS1DRAFT_3972</name>
</gene>
<dbReference type="Gene3D" id="3.30.2350.10">
    <property type="entry name" value="Pseudouridine synthase"/>
    <property type="match status" value="1"/>
</dbReference>
<protein>
    <recommendedName>
        <fullName evidence="3">tRNA pseudouridine(55) synthase</fullName>
        <ecNumber evidence="3">5.4.99.25</ecNumber>
    </recommendedName>
</protein>
<dbReference type="PANTHER" id="PTHR13767:SF2">
    <property type="entry name" value="PSEUDOURIDYLATE SYNTHASE TRUB1"/>
    <property type="match status" value="1"/>
</dbReference>
<evidence type="ECO:0000256" key="4">
    <source>
        <dbReference type="ARBA" id="ARBA00022694"/>
    </source>
</evidence>
<dbReference type="InterPro" id="IPR020103">
    <property type="entry name" value="PsdUridine_synth_cat_dom_sf"/>
</dbReference>
<evidence type="ECO:0000313" key="8">
    <source>
        <dbReference type="Proteomes" id="UP000278143"/>
    </source>
</evidence>
<dbReference type="InterPro" id="IPR002501">
    <property type="entry name" value="PsdUridine_synth_N"/>
</dbReference>
<dbReference type="GO" id="GO:0005634">
    <property type="term" value="C:nucleus"/>
    <property type="evidence" value="ECO:0007669"/>
    <property type="project" value="TreeGrafter"/>
</dbReference>
<proteinExistence type="inferred from homology"/>
<keyword evidence="4" id="KW-0819">tRNA processing</keyword>
<comment type="catalytic activity">
    <reaction evidence="1">
        <text>a uridine in mRNA = a pseudouridine in mRNA</text>
        <dbReference type="Rhea" id="RHEA:56644"/>
        <dbReference type="Rhea" id="RHEA-COMP:14658"/>
        <dbReference type="Rhea" id="RHEA-COMP:14659"/>
        <dbReference type="ChEBI" id="CHEBI:65314"/>
        <dbReference type="ChEBI" id="CHEBI:65315"/>
    </reaction>
</comment>
<dbReference type="EMBL" id="KZ989498">
    <property type="protein sequence ID" value="RKP26162.1"/>
    <property type="molecule type" value="Genomic_DNA"/>
</dbReference>
<dbReference type="InterPro" id="IPR014780">
    <property type="entry name" value="tRNA_psdUridine_synth_TruB"/>
</dbReference>
<dbReference type="PANTHER" id="PTHR13767">
    <property type="entry name" value="TRNA-PSEUDOURIDINE SYNTHASE"/>
    <property type="match status" value="1"/>
</dbReference>
<sequence>LNGVFAVNKPVGLSSYDVVDRLKHLVFGMAPRGAKKARNRFKSKNNYKIGHGGTLDPMASGVLVIGMNKGTKVLNDYLNGPKVYVGEGMLGSMTDTYDAEGHLEQTAPYAHVTRETIERVLDQFRGTIQQIPPKYSALKVNGRPMYDYARKGEEIPRELVAREVTIYSLELEEFTTEHAYKQPRPKPTTDEDATATTTTTTTTAAMGEAFILADDDAADKCSDHVASTPAVFRIRVECSGGTYIRSLIYDIGQAVQSTAHMVSLCRVQQGCFKL</sequence>
<dbReference type="CDD" id="cd02573">
    <property type="entry name" value="PseudoU_synth_EcTruB"/>
    <property type="match status" value="1"/>
</dbReference>
<name>A0A4P9Z2G5_9FUNG</name>
<organism evidence="7 8">
    <name type="scientific">Syncephalis pseudoplumigaleata</name>
    <dbReference type="NCBI Taxonomy" id="1712513"/>
    <lineage>
        <taxon>Eukaryota</taxon>
        <taxon>Fungi</taxon>
        <taxon>Fungi incertae sedis</taxon>
        <taxon>Zoopagomycota</taxon>
        <taxon>Zoopagomycotina</taxon>
        <taxon>Zoopagomycetes</taxon>
        <taxon>Zoopagales</taxon>
        <taxon>Piptocephalidaceae</taxon>
        <taxon>Syncephalis</taxon>
    </lineage>
</organism>
<evidence type="ECO:0000256" key="5">
    <source>
        <dbReference type="ARBA" id="ARBA00023235"/>
    </source>
</evidence>
<keyword evidence="8" id="KW-1185">Reference proteome</keyword>
<evidence type="ECO:0000256" key="3">
    <source>
        <dbReference type="ARBA" id="ARBA00012787"/>
    </source>
</evidence>
<dbReference type="GO" id="GO:1990481">
    <property type="term" value="P:mRNA pseudouridine synthesis"/>
    <property type="evidence" value="ECO:0007669"/>
    <property type="project" value="TreeGrafter"/>
</dbReference>
<evidence type="ECO:0000256" key="2">
    <source>
        <dbReference type="ARBA" id="ARBA00008999"/>
    </source>
</evidence>
<reference evidence="8" key="1">
    <citation type="journal article" date="2018" name="Nat. Microbiol.">
        <title>Leveraging single-cell genomics to expand the fungal tree of life.</title>
        <authorList>
            <person name="Ahrendt S.R."/>
            <person name="Quandt C.A."/>
            <person name="Ciobanu D."/>
            <person name="Clum A."/>
            <person name="Salamov A."/>
            <person name="Andreopoulos B."/>
            <person name="Cheng J.F."/>
            <person name="Woyke T."/>
            <person name="Pelin A."/>
            <person name="Henrissat B."/>
            <person name="Reynolds N.K."/>
            <person name="Benny G.L."/>
            <person name="Smith M.E."/>
            <person name="James T.Y."/>
            <person name="Grigoriev I.V."/>
        </authorList>
    </citation>
    <scope>NUCLEOTIDE SEQUENCE [LARGE SCALE GENOMIC DNA]</scope>
    <source>
        <strain evidence="8">Benny S71-1</strain>
    </source>
</reference>
<dbReference type="Pfam" id="PF01509">
    <property type="entry name" value="TruB_N"/>
    <property type="match status" value="1"/>
</dbReference>